<evidence type="ECO:0000259" key="14">
    <source>
        <dbReference type="PROSITE" id="PS50011"/>
    </source>
</evidence>
<dbReference type="EMBL" id="JBCGBO010000007">
    <property type="protein sequence ID" value="KAK9186737.1"/>
    <property type="molecule type" value="Genomic_DNA"/>
</dbReference>
<sequence length="518" mass="58549">METKGKVLMQKYELGRLLGQGNFAKVYYARHLGTSQSVAIKAIDKDKILKVGLVDQTKREISVMRLIQHPNVMQIYEVMASKTKIYFVMEYAKGGELFKKVSKGKLKEDTARKYFQQLISAIDFCHSRGVYHRDLKPENLLLDENGMLKVTDFGLSALAKCKHQDGLLHTTCGTPAYVAPEVISRRGYDGDKADIWSCGVILYVLLAGYLPFHDSNLMAMYRKIAKADYKFPSWFSVDVRKLLSRILDPNPSTRISIAKIMENPWFRKGLNSKSAKSKTAIKESSLVDVDAAFGPIENSASTEAPRLMTKPDNLNAFHIISLSSGFDLSGFFVEHDQKEEVKFTSKYSASVIISKLEDIARHLKMKLTKKDGGLLKFEKSDKGRLGTFSIDVQLFEFNPSIHLVELTKSSGDNLEYQKMLKQEIRPALKDIVWAWQGDQHQIWDQFIGVVEILCQYPTINYMNQNHFIHFIHAQDKICSSQGLDGYLSSAFIYASVVYDVNSNPLTSVSALDVSLEIT</sequence>
<dbReference type="Gene3D" id="1.10.510.10">
    <property type="entry name" value="Transferase(Phosphotransferase) domain 1"/>
    <property type="match status" value="1"/>
</dbReference>
<dbReference type="FunFam" id="3.30.200.20:FF:000096">
    <property type="entry name" value="Non-specific serine/threonine protein kinase"/>
    <property type="match status" value="1"/>
</dbReference>
<evidence type="ECO:0000256" key="8">
    <source>
        <dbReference type="ARBA" id="ARBA00022840"/>
    </source>
</evidence>
<evidence type="ECO:0000256" key="4">
    <source>
        <dbReference type="ARBA" id="ARBA00022527"/>
    </source>
</evidence>
<keyword evidence="4" id="KW-0723">Serine/threonine-protein kinase</keyword>
<dbReference type="PROSITE" id="PS50816">
    <property type="entry name" value="NAF"/>
    <property type="match status" value="1"/>
</dbReference>
<dbReference type="Proteomes" id="UP001428341">
    <property type="component" value="Unassembled WGS sequence"/>
</dbReference>
<comment type="similarity">
    <text evidence="2">Belongs to the protein kinase superfamily. CAMK Ser/Thr protein kinase family. SNF1 subfamily.</text>
</comment>
<dbReference type="Pfam" id="PF00069">
    <property type="entry name" value="Pkinase"/>
    <property type="match status" value="1"/>
</dbReference>
<keyword evidence="13" id="KW-0812">Transmembrane</keyword>
<dbReference type="InterPro" id="IPR000719">
    <property type="entry name" value="Prot_kinase_dom"/>
</dbReference>
<keyword evidence="8 12" id="KW-0067">ATP-binding</keyword>
<evidence type="ECO:0000256" key="7">
    <source>
        <dbReference type="ARBA" id="ARBA00022777"/>
    </source>
</evidence>
<feature type="transmembrane region" description="Helical" evidence="13">
    <location>
        <begin position="193"/>
        <end position="212"/>
    </location>
</feature>
<evidence type="ECO:0000256" key="5">
    <source>
        <dbReference type="ARBA" id="ARBA00022679"/>
    </source>
</evidence>
<evidence type="ECO:0000256" key="6">
    <source>
        <dbReference type="ARBA" id="ARBA00022741"/>
    </source>
</evidence>
<dbReference type="PROSITE" id="PS00107">
    <property type="entry name" value="PROTEIN_KINASE_ATP"/>
    <property type="match status" value="1"/>
</dbReference>
<evidence type="ECO:0000313" key="16">
    <source>
        <dbReference type="EMBL" id="KAK9186737.1"/>
    </source>
</evidence>
<dbReference type="GO" id="GO:0007165">
    <property type="term" value="P:signal transduction"/>
    <property type="evidence" value="ECO:0007669"/>
    <property type="project" value="InterPro"/>
</dbReference>
<dbReference type="InterPro" id="IPR017441">
    <property type="entry name" value="Protein_kinase_ATP_BS"/>
</dbReference>
<feature type="domain" description="NAF" evidence="15">
    <location>
        <begin position="309"/>
        <end position="333"/>
    </location>
</feature>
<comment type="catalytic activity">
    <reaction evidence="10">
        <text>L-threonyl-[protein] + ATP = O-phospho-L-threonyl-[protein] + ADP + H(+)</text>
        <dbReference type="Rhea" id="RHEA:46608"/>
        <dbReference type="Rhea" id="RHEA-COMP:11060"/>
        <dbReference type="Rhea" id="RHEA-COMP:11605"/>
        <dbReference type="ChEBI" id="CHEBI:15378"/>
        <dbReference type="ChEBI" id="CHEBI:30013"/>
        <dbReference type="ChEBI" id="CHEBI:30616"/>
        <dbReference type="ChEBI" id="CHEBI:61977"/>
        <dbReference type="ChEBI" id="CHEBI:456216"/>
        <dbReference type="EC" id="2.7.11.1"/>
    </reaction>
</comment>
<comment type="catalytic activity">
    <reaction evidence="11">
        <text>L-seryl-[protein] + ATP = O-phospho-L-seryl-[protein] + ADP + H(+)</text>
        <dbReference type="Rhea" id="RHEA:17989"/>
        <dbReference type="Rhea" id="RHEA-COMP:9863"/>
        <dbReference type="Rhea" id="RHEA-COMP:11604"/>
        <dbReference type="ChEBI" id="CHEBI:15378"/>
        <dbReference type="ChEBI" id="CHEBI:29999"/>
        <dbReference type="ChEBI" id="CHEBI:30616"/>
        <dbReference type="ChEBI" id="CHEBI:83421"/>
        <dbReference type="ChEBI" id="CHEBI:456216"/>
        <dbReference type="EC" id="2.7.11.1"/>
    </reaction>
</comment>
<evidence type="ECO:0000256" key="12">
    <source>
        <dbReference type="PROSITE-ProRule" id="PRU10141"/>
    </source>
</evidence>
<evidence type="ECO:0000256" key="1">
    <source>
        <dbReference type="ARBA" id="ARBA00001936"/>
    </source>
</evidence>
<evidence type="ECO:0000259" key="15">
    <source>
        <dbReference type="PROSITE" id="PS50816"/>
    </source>
</evidence>
<keyword evidence="5" id="KW-0808">Transferase</keyword>
<evidence type="ECO:0000256" key="3">
    <source>
        <dbReference type="ARBA" id="ARBA00012513"/>
    </source>
</evidence>
<dbReference type="GO" id="GO:0005524">
    <property type="term" value="F:ATP binding"/>
    <property type="evidence" value="ECO:0007669"/>
    <property type="project" value="UniProtKB-UniRule"/>
</dbReference>
<keyword evidence="6 12" id="KW-0547">Nucleotide-binding</keyword>
<keyword evidence="13" id="KW-1133">Transmembrane helix</keyword>
<dbReference type="AlphaFoldDB" id="A0AAP0QCV3"/>
<keyword evidence="13" id="KW-0472">Membrane</keyword>
<evidence type="ECO:0000256" key="9">
    <source>
        <dbReference type="ARBA" id="ARBA00023211"/>
    </source>
</evidence>
<dbReference type="PROSITE" id="PS50011">
    <property type="entry name" value="PROTEIN_KINASE_DOM"/>
    <property type="match status" value="1"/>
</dbReference>
<dbReference type="PANTHER" id="PTHR43895:SF79">
    <property type="entry name" value="NON-SPECIFIC SERINE_THREONINE PROTEIN KINASE"/>
    <property type="match status" value="1"/>
</dbReference>
<comment type="caution">
    <text evidence="16">The sequence shown here is derived from an EMBL/GenBank/DDBJ whole genome shotgun (WGS) entry which is preliminary data.</text>
</comment>
<protein>
    <recommendedName>
        <fullName evidence="3">non-specific serine/threonine protein kinase</fullName>
        <ecNumber evidence="3">2.7.11.1</ecNumber>
    </recommendedName>
</protein>
<dbReference type="FunFam" id="3.30.310.80:FF:000005">
    <property type="entry name" value="Non-specific serine/threonine protein kinase"/>
    <property type="match status" value="1"/>
</dbReference>
<reference evidence="16 17" key="1">
    <citation type="submission" date="2024-05" db="EMBL/GenBank/DDBJ databases">
        <title>Haplotype-resolved chromosome-level genome assembly of Huyou (Citrus changshanensis).</title>
        <authorList>
            <person name="Miao C."/>
            <person name="Chen W."/>
            <person name="Wu Y."/>
            <person name="Wang L."/>
            <person name="Zhao S."/>
            <person name="Grierson D."/>
            <person name="Xu C."/>
            <person name="Chen K."/>
        </authorList>
    </citation>
    <scope>NUCLEOTIDE SEQUENCE [LARGE SCALE GENOMIC DNA]</scope>
    <source>
        <strain evidence="16">01-14</strain>
        <tissue evidence="16">Leaf</tissue>
    </source>
</reference>
<dbReference type="CDD" id="cd12195">
    <property type="entry name" value="CIPK_C"/>
    <property type="match status" value="1"/>
</dbReference>
<dbReference type="InterPro" id="IPR018451">
    <property type="entry name" value="NAF/FISL_domain"/>
</dbReference>
<dbReference type="InterPro" id="IPR008271">
    <property type="entry name" value="Ser/Thr_kinase_AS"/>
</dbReference>
<dbReference type="Pfam" id="PF03822">
    <property type="entry name" value="NAF"/>
    <property type="match status" value="1"/>
</dbReference>
<dbReference type="Gene3D" id="3.30.310.80">
    <property type="entry name" value="Kinase associated domain 1, KA1"/>
    <property type="match status" value="1"/>
</dbReference>
<keyword evidence="17" id="KW-1185">Reference proteome</keyword>
<dbReference type="CDD" id="cd14663">
    <property type="entry name" value="STKc_SnRK3"/>
    <property type="match status" value="1"/>
</dbReference>
<accession>A0AAP0QCV3</accession>
<evidence type="ECO:0000256" key="2">
    <source>
        <dbReference type="ARBA" id="ARBA00006234"/>
    </source>
</evidence>
<dbReference type="FunFam" id="1.10.510.10:FF:000653">
    <property type="entry name" value="Non-specific serine/threonine protein kinase"/>
    <property type="match status" value="1"/>
</dbReference>
<proteinExistence type="inferred from homology"/>
<evidence type="ECO:0000256" key="10">
    <source>
        <dbReference type="ARBA" id="ARBA00047899"/>
    </source>
</evidence>
<keyword evidence="7" id="KW-0418">Kinase</keyword>
<organism evidence="16 17">
    <name type="scientific">Citrus x changshan-huyou</name>
    <dbReference type="NCBI Taxonomy" id="2935761"/>
    <lineage>
        <taxon>Eukaryota</taxon>
        <taxon>Viridiplantae</taxon>
        <taxon>Streptophyta</taxon>
        <taxon>Embryophyta</taxon>
        <taxon>Tracheophyta</taxon>
        <taxon>Spermatophyta</taxon>
        <taxon>Magnoliopsida</taxon>
        <taxon>eudicotyledons</taxon>
        <taxon>Gunneridae</taxon>
        <taxon>Pentapetalae</taxon>
        <taxon>rosids</taxon>
        <taxon>malvids</taxon>
        <taxon>Sapindales</taxon>
        <taxon>Rutaceae</taxon>
        <taxon>Aurantioideae</taxon>
        <taxon>Citrus</taxon>
    </lineage>
</organism>
<name>A0AAP0QCV3_9ROSI</name>
<dbReference type="PANTHER" id="PTHR43895">
    <property type="entry name" value="CALCIUM/CALMODULIN-DEPENDENT PROTEIN KINASE KINASE-RELATED"/>
    <property type="match status" value="1"/>
</dbReference>
<dbReference type="SUPFAM" id="SSF56112">
    <property type="entry name" value="Protein kinase-like (PK-like)"/>
    <property type="match status" value="1"/>
</dbReference>
<evidence type="ECO:0000256" key="11">
    <source>
        <dbReference type="ARBA" id="ARBA00048679"/>
    </source>
</evidence>
<dbReference type="InterPro" id="IPR004041">
    <property type="entry name" value="NAF_dom"/>
</dbReference>
<feature type="binding site" evidence="12">
    <location>
        <position position="41"/>
    </location>
    <ligand>
        <name>ATP</name>
        <dbReference type="ChEBI" id="CHEBI:30616"/>
    </ligand>
</feature>
<evidence type="ECO:0000256" key="13">
    <source>
        <dbReference type="SAM" id="Phobius"/>
    </source>
</evidence>
<feature type="domain" description="Protein kinase" evidence="14">
    <location>
        <begin position="12"/>
        <end position="266"/>
    </location>
</feature>
<dbReference type="EC" id="2.7.11.1" evidence="3"/>
<evidence type="ECO:0000313" key="17">
    <source>
        <dbReference type="Proteomes" id="UP001428341"/>
    </source>
</evidence>
<comment type="cofactor">
    <cofactor evidence="1">
        <name>Mn(2+)</name>
        <dbReference type="ChEBI" id="CHEBI:29035"/>
    </cofactor>
</comment>
<gene>
    <name evidence="16" type="ORF">WN944_018125</name>
</gene>
<keyword evidence="9" id="KW-0464">Manganese</keyword>
<dbReference type="InterPro" id="IPR011009">
    <property type="entry name" value="Kinase-like_dom_sf"/>
</dbReference>
<dbReference type="SMART" id="SM00220">
    <property type="entry name" value="S_TKc"/>
    <property type="match status" value="1"/>
</dbReference>
<dbReference type="GO" id="GO:0004674">
    <property type="term" value="F:protein serine/threonine kinase activity"/>
    <property type="evidence" value="ECO:0007669"/>
    <property type="project" value="UniProtKB-KW"/>
</dbReference>
<dbReference type="PROSITE" id="PS00108">
    <property type="entry name" value="PROTEIN_KINASE_ST"/>
    <property type="match status" value="1"/>
</dbReference>